<comment type="caution">
    <text evidence="2">The sequence shown here is derived from an EMBL/GenBank/DDBJ whole genome shotgun (WGS) entry which is preliminary data.</text>
</comment>
<organism evidence="2 3">
    <name type="scientific">Candidatus Faecalibacterium faecipullorum</name>
    <dbReference type="NCBI Taxonomy" id="2838578"/>
    <lineage>
        <taxon>Bacteria</taxon>
        <taxon>Bacillati</taxon>
        <taxon>Bacillota</taxon>
        <taxon>Clostridia</taxon>
        <taxon>Eubacteriales</taxon>
        <taxon>Oscillospiraceae</taxon>
        <taxon>Faecalibacterium</taxon>
    </lineage>
</organism>
<name>A0A9D2MEY0_9FIRM</name>
<evidence type="ECO:0000313" key="2">
    <source>
        <dbReference type="EMBL" id="HJB59447.1"/>
    </source>
</evidence>
<dbReference type="InterPro" id="IPR018658">
    <property type="entry name" value="DUF2089"/>
</dbReference>
<evidence type="ECO:0000313" key="3">
    <source>
        <dbReference type="Proteomes" id="UP000824211"/>
    </source>
</evidence>
<dbReference type="EMBL" id="DWXX01000130">
    <property type="protein sequence ID" value="HJB59447.1"/>
    <property type="molecule type" value="Genomic_DNA"/>
</dbReference>
<sequence>MDIDKIPPWFLALEPEDAAFIKNFVLRSGSLKEIAKLYEVSYPTVRLRLDKLIQKIELNDRKEEEPFPAFIKGLAVDSRIDLETAKLIIDKYKQEKTR</sequence>
<proteinExistence type="predicted"/>
<evidence type="ECO:0000259" key="1">
    <source>
        <dbReference type="Pfam" id="PF09862"/>
    </source>
</evidence>
<accession>A0A9D2MEY0</accession>
<reference evidence="2" key="2">
    <citation type="submission" date="2021-04" db="EMBL/GenBank/DDBJ databases">
        <authorList>
            <person name="Gilroy R."/>
        </authorList>
    </citation>
    <scope>NUCLEOTIDE SEQUENCE</scope>
    <source>
        <strain evidence="2">ChiHjej9B8-13557</strain>
    </source>
</reference>
<reference evidence="2" key="1">
    <citation type="journal article" date="2021" name="PeerJ">
        <title>Extensive microbial diversity within the chicken gut microbiome revealed by metagenomics and culture.</title>
        <authorList>
            <person name="Gilroy R."/>
            <person name="Ravi A."/>
            <person name="Getino M."/>
            <person name="Pursley I."/>
            <person name="Horton D.L."/>
            <person name="Alikhan N.F."/>
            <person name="Baker D."/>
            <person name="Gharbi K."/>
            <person name="Hall N."/>
            <person name="Watson M."/>
            <person name="Adriaenssens E.M."/>
            <person name="Foster-Nyarko E."/>
            <person name="Jarju S."/>
            <person name="Secka A."/>
            <person name="Antonio M."/>
            <person name="Oren A."/>
            <person name="Chaudhuri R.R."/>
            <person name="La Ragione R."/>
            <person name="Hildebrand F."/>
            <person name="Pallen M.J."/>
        </authorList>
    </citation>
    <scope>NUCLEOTIDE SEQUENCE</scope>
    <source>
        <strain evidence="2">ChiHjej9B8-13557</strain>
    </source>
</reference>
<dbReference type="Proteomes" id="UP000824211">
    <property type="component" value="Unassembled WGS sequence"/>
</dbReference>
<feature type="domain" description="DUF2089" evidence="1">
    <location>
        <begin position="13"/>
        <end position="58"/>
    </location>
</feature>
<dbReference type="Pfam" id="PF09862">
    <property type="entry name" value="DUF2089"/>
    <property type="match status" value="1"/>
</dbReference>
<protein>
    <submittedName>
        <fullName evidence="2">DUF2089 domain-containing protein</fullName>
    </submittedName>
</protein>
<gene>
    <name evidence="2" type="ORF">H9771_07330</name>
</gene>
<dbReference type="AlphaFoldDB" id="A0A9D2MEY0"/>